<reference evidence="2" key="1">
    <citation type="submission" date="2018-04" db="EMBL/GenBank/DDBJ databases">
        <title>Transcriptome of Schizaphis graminum biotype I.</title>
        <authorList>
            <person name="Scully E.D."/>
            <person name="Geib S.M."/>
            <person name="Palmer N.A."/>
            <person name="Koch K."/>
            <person name="Bradshaw J."/>
            <person name="Heng-Moss T."/>
            <person name="Sarath G."/>
        </authorList>
    </citation>
    <scope>NUCLEOTIDE SEQUENCE</scope>
</reference>
<dbReference type="PANTHER" id="PTHR46289:SF14">
    <property type="entry name" value="DUF4371 DOMAIN-CONTAINING PROTEIN"/>
    <property type="match status" value="1"/>
</dbReference>
<organism evidence="2">
    <name type="scientific">Schizaphis graminum</name>
    <name type="common">Green bug aphid</name>
    <dbReference type="NCBI Taxonomy" id="13262"/>
    <lineage>
        <taxon>Eukaryota</taxon>
        <taxon>Metazoa</taxon>
        <taxon>Ecdysozoa</taxon>
        <taxon>Arthropoda</taxon>
        <taxon>Hexapoda</taxon>
        <taxon>Insecta</taxon>
        <taxon>Pterygota</taxon>
        <taxon>Neoptera</taxon>
        <taxon>Paraneoptera</taxon>
        <taxon>Hemiptera</taxon>
        <taxon>Sternorrhyncha</taxon>
        <taxon>Aphidomorpha</taxon>
        <taxon>Aphidoidea</taxon>
        <taxon>Aphididae</taxon>
        <taxon>Aphidini</taxon>
        <taxon>Schizaphis</taxon>
    </lineage>
</organism>
<name>A0A2S2N7G1_SCHGA</name>
<keyword evidence="2" id="KW-0808">Transferase</keyword>
<dbReference type="SUPFAM" id="SSF53098">
    <property type="entry name" value="Ribonuclease H-like"/>
    <property type="match status" value="1"/>
</dbReference>
<dbReference type="Pfam" id="PF05699">
    <property type="entry name" value="Dimer_Tnp_hAT"/>
    <property type="match status" value="1"/>
</dbReference>
<gene>
    <name evidence="2" type="primary">PRKRIR_25</name>
    <name evidence="2" type="ORF">g.1024</name>
</gene>
<dbReference type="AlphaFoldDB" id="A0A2S2N7G1"/>
<dbReference type="InterPro" id="IPR052958">
    <property type="entry name" value="IFN-induced_PKR_regulator"/>
</dbReference>
<dbReference type="GO" id="GO:0016301">
    <property type="term" value="F:kinase activity"/>
    <property type="evidence" value="ECO:0007669"/>
    <property type="project" value="UniProtKB-KW"/>
</dbReference>
<protein>
    <submittedName>
        <fullName evidence="2">Repressor of the inhibitor of the protein kinase</fullName>
    </submittedName>
</protein>
<dbReference type="GO" id="GO:0046983">
    <property type="term" value="F:protein dimerization activity"/>
    <property type="evidence" value="ECO:0007669"/>
    <property type="project" value="InterPro"/>
</dbReference>
<accession>A0A2S2N7G1</accession>
<evidence type="ECO:0000259" key="1">
    <source>
        <dbReference type="Pfam" id="PF05699"/>
    </source>
</evidence>
<sequence length="403" mass="46771">MRSVFRGVQAIIMQKHPKAIYTHCFAHCLNLRLNDASKVQQVRNTLGIVQEISAFFRVSAKRSYILRQKLEPKAFSGLKKFCETRWVERHESILIFVEGFYEIVCALEEIMSEDNNKVVASLHKSLCDFSFIITICIMEKVLGLTYFISKFLQTENLDLITAIESVKETTQKLEDIRNEETFTEIYHQACEIGKSVGVIPVIPRVVGTQKHRENYQVHNNDYASYYRQSIFYVYLDDILASFNERFQTNSNIIISLSCILPNKIGNSSFNDLKPAISFYEEDLVIENYKLLENEFEFWKQKWSSEKNCIPKNPLGTLPKCPEELFPNTNVFLKILSILPVSTASVERSFSTLKRIKPYLRNTTGETRLNGLALMNIHRDLHIDSEVIINMFASKKERRLDFKL</sequence>
<keyword evidence="2" id="KW-0418">Kinase</keyword>
<dbReference type="InterPro" id="IPR012337">
    <property type="entry name" value="RNaseH-like_sf"/>
</dbReference>
<feature type="domain" description="HAT C-terminal dimerisation" evidence="1">
    <location>
        <begin position="314"/>
        <end position="380"/>
    </location>
</feature>
<evidence type="ECO:0000313" key="2">
    <source>
        <dbReference type="EMBL" id="MBY13163.1"/>
    </source>
</evidence>
<dbReference type="PANTHER" id="PTHR46289">
    <property type="entry name" value="52 KDA REPRESSOR OF THE INHIBITOR OF THE PROTEIN KINASE-LIKE PROTEIN-RELATED"/>
    <property type="match status" value="1"/>
</dbReference>
<proteinExistence type="predicted"/>
<dbReference type="EMBL" id="GGMR01000544">
    <property type="protein sequence ID" value="MBY13163.1"/>
    <property type="molecule type" value="Transcribed_RNA"/>
</dbReference>
<dbReference type="InterPro" id="IPR008906">
    <property type="entry name" value="HATC_C_dom"/>
</dbReference>